<reference evidence="2" key="1">
    <citation type="submission" date="2016-01" db="EMBL/GenBank/DDBJ databases">
        <authorList>
            <person name="Peeters Charlotte."/>
        </authorList>
    </citation>
    <scope>NUCLEOTIDE SEQUENCE [LARGE SCALE GENOMIC DNA]</scope>
</reference>
<dbReference type="STRING" id="1777137.AWB76_04854"/>
<accession>A0A158BYC3</accession>
<proteinExistence type="predicted"/>
<evidence type="ECO:0000313" key="2">
    <source>
        <dbReference type="Proteomes" id="UP000054624"/>
    </source>
</evidence>
<dbReference type="AlphaFoldDB" id="A0A158BYC3"/>
<keyword evidence="2" id="KW-1185">Reference proteome</keyword>
<dbReference type="Proteomes" id="UP000054624">
    <property type="component" value="Unassembled WGS sequence"/>
</dbReference>
<dbReference type="EMBL" id="FCOI02000018">
    <property type="protein sequence ID" value="SAK75099.1"/>
    <property type="molecule type" value="Genomic_DNA"/>
</dbReference>
<dbReference type="RefSeq" id="WP_157696189.1">
    <property type="nucleotide sequence ID" value="NZ_FCOI02000018.1"/>
</dbReference>
<name>A0A158BYC3_9BURK</name>
<gene>
    <name evidence="1" type="ORF">AWB76_04854</name>
</gene>
<protein>
    <submittedName>
        <fullName evidence="1">Uncharacterized protein</fullName>
    </submittedName>
</protein>
<organism evidence="1 2">
    <name type="scientific">Caballeronia temeraria</name>
    <dbReference type="NCBI Taxonomy" id="1777137"/>
    <lineage>
        <taxon>Bacteria</taxon>
        <taxon>Pseudomonadati</taxon>
        <taxon>Pseudomonadota</taxon>
        <taxon>Betaproteobacteria</taxon>
        <taxon>Burkholderiales</taxon>
        <taxon>Burkholderiaceae</taxon>
        <taxon>Caballeronia</taxon>
    </lineage>
</organism>
<sequence>MPATITDVLSTRNGEMEFHFTVSDGQHRDALIATLTMSEAVAIANGKDSGDVSLMCRVIVKTIEHQSLVGQTFGDAD</sequence>
<dbReference type="OrthoDB" id="9132570at2"/>
<evidence type="ECO:0000313" key="1">
    <source>
        <dbReference type="EMBL" id="SAK75099.1"/>
    </source>
</evidence>